<dbReference type="EMBL" id="BQNB010008746">
    <property type="protein sequence ID" value="GJS53727.1"/>
    <property type="molecule type" value="Genomic_DNA"/>
</dbReference>
<accession>A0ABQ4WLI5</accession>
<dbReference type="Proteomes" id="UP001151760">
    <property type="component" value="Unassembled WGS sequence"/>
</dbReference>
<name>A0ABQ4WLI5_9ASTR</name>
<comment type="caution">
    <text evidence="2">The sequence shown here is derived from an EMBL/GenBank/DDBJ whole genome shotgun (WGS) entry which is preliminary data.</text>
</comment>
<keyword evidence="3" id="KW-1185">Reference proteome</keyword>
<evidence type="ECO:0000313" key="2">
    <source>
        <dbReference type="EMBL" id="GJS53727.1"/>
    </source>
</evidence>
<evidence type="ECO:0000313" key="3">
    <source>
        <dbReference type="Proteomes" id="UP001151760"/>
    </source>
</evidence>
<feature type="compositionally biased region" description="Basic and acidic residues" evidence="1">
    <location>
        <begin position="23"/>
        <end position="32"/>
    </location>
</feature>
<reference evidence="2" key="2">
    <citation type="submission" date="2022-01" db="EMBL/GenBank/DDBJ databases">
        <authorList>
            <person name="Yamashiro T."/>
            <person name="Shiraishi A."/>
            <person name="Satake H."/>
            <person name="Nakayama K."/>
        </authorList>
    </citation>
    <scope>NUCLEOTIDE SEQUENCE</scope>
</reference>
<proteinExistence type="predicted"/>
<feature type="region of interest" description="Disordered" evidence="1">
    <location>
        <begin position="1"/>
        <end position="32"/>
    </location>
</feature>
<gene>
    <name evidence="2" type="ORF">Tco_0627089</name>
</gene>
<dbReference type="PANTHER" id="PTHR33116:SF78">
    <property type="entry name" value="OS12G0587133 PROTEIN"/>
    <property type="match status" value="1"/>
</dbReference>
<organism evidence="2 3">
    <name type="scientific">Tanacetum coccineum</name>
    <dbReference type="NCBI Taxonomy" id="301880"/>
    <lineage>
        <taxon>Eukaryota</taxon>
        <taxon>Viridiplantae</taxon>
        <taxon>Streptophyta</taxon>
        <taxon>Embryophyta</taxon>
        <taxon>Tracheophyta</taxon>
        <taxon>Spermatophyta</taxon>
        <taxon>Magnoliopsida</taxon>
        <taxon>eudicotyledons</taxon>
        <taxon>Gunneridae</taxon>
        <taxon>Pentapetalae</taxon>
        <taxon>asterids</taxon>
        <taxon>campanulids</taxon>
        <taxon>Asterales</taxon>
        <taxon>Asteraceae</taxon>
        <taxon>Asteroideae</taxon>
        <taxon>Anthemideae</taxon>
        <taxon>Anthemidinae</taxon>
        <taxon>Tanacetum</taxon>
    </lineage>
</organism>
<evidence type="ECO:0000256" key="1">
    <source>
        <dbReference type="SAM" id="MobiDB-lite"/>
    </source>
</evidence>
<dbReference type="PANTHER" id="PTHR33116">
    <property type="entry name" value="REVERSE TRANSCRIPTASE ZINC-BINDING DOMAIN-CONTAINING PROTEIN-RELATED-RELATED"/>
    <property type="match status" value="1"/>
</dbReference>
<reference evidence="2" key="1">
    <citation type="journal article" date="2022" name="Int. J. Mol. Sci.">
        <title>Draft Genome of Tanacetum Coccineum: Genomic Comparison of Closely Related Tanacetum-Family Plants.</title>
        <authorList>
            <person name="Yamashiro T."/>
            <person name="Shiraishi A."/>
            <person name="Nakayama K."/>
            <person name="Satake H."/>
        </authorList>
    </citation>
    <scope>NUCLEOTIDE SEQUENCE</scope>
</reference>
<protein>
    <submittedName>
        <fullName evidence="2">Uncharacterized protein</fullName>
    </submittedName>
</protein>
<sequence>MDFLGRSGLFPSDDDSVQGVGSKENKYNPMGKEESLEADVYTGGDKEISADPLGLNDPIRIWEDMDFVQKANSEGRLKLQSRLSKWKAKTLSIGGRLTLLKSVLGASPLYNMSIFKVPKGVLKVMESIRSNFFKDATASTSAFAVDTATPSAVAPTWTPGRASFIFPYLHP</sequence>